<evidence type="ECO:0000256" key="8">
    <source>
        <dbReference type="PIRSR" id="PIRSR001589-2"/>
    </source>
</evidence>
<evidence type="ECO:0000256" key="1">
    <source>
        <dbReference type="ARBA" id="ARBA00005187"/>
    </source>
</evidence>
<dbReference type="InterPro" id="IPR014729">
    <property type="entry name" value="Rossmann-like_a/b/a_fold"/>
</dbReference>
<evidence type="ECO:0000313" key="11">
    <source>
        <dbReference type="Proteomes" id="UP000199245"/>
    </source>
</evidence>
<dbReference type="AlphaFoldDB" id="A0A1G7M9W8"/>
<evidence type="ECO:0000256" key="2">
    <source>
        <dbReference type="ARBA" id="ARBA00005752"/>
    </source>
</evidence>
<dbReference type="GO" id="GO:0005829">
    <property type="term" value="C:cytosol"/>
    <property type="evidence" value="ECO:0007669"/>
    <property type="project" value="TreeGrafter"/>
</dbReference>
<dbReference type="InterPro" id="IPR033738">
    <property type="entry name" value="AsnB_N"/>
</dbReference>
<name>A0A1G7M9W8_9BRAD</name>
<dbReference type="GO" id="GO:0005524">
    <property type="term" value="F:ATP binding"/>
    <property type="evidence" value="ECO:0007669"/>
    <property type="project" value="UniProtKB-KW"/>
</dbReference>
<dbReference type="EMBL" id="FMZW01000062">
    <property type="protein sequence ID" value="SDF58568.1"/>
    <property type="molecule type" value="Genomic_DNA"/>
</dbReference>
<dbReference type="InterPro" id="IPR006426">
    <property type="entry name" value="Asn_synth_AEB"/>
</dbReference>
<comment type="pathway">
    <text evidence="1">Amino-acid biosynthesis; L-asparagine biosynthesis; L-asparagine from L-aspartate (L-Gln route): step 1/1.</text>
</comment>
<dbReference type="SUPFAM" id="SSF56235">
    <property type="entry name" value="N-terminal nucleophile aminohydrolases (Ntn hydrolases)"/>
    <property type="match status" value="1"/>
</dbReference>
<dbReference type="NCBIfam" id="TIGR01536">
    <property type="entry name" value="asn_synth_AEB"/>
    <property type="match status" value="1"/>
</dbReference>
<dbReference type="CDD" id="cd01991">
    <property type="entry name" value="Asn_synthase_B_C"/>
    <property type="match status" value="1"/>
</dbReference>
<dbReference type="GO" id="GO:0004066">
    <property type="term" value="F:asparagine synthase (glutamine-hydrolyzing) activity"/>
    <property type="evidence" value="ECO:0007669"/>
    <property type="project" value="UniProtKB-EC"/>
</dbReference>
<dbReference type="PANTHER" id="PTHR43284:SF1">
    <property type="entry name" value="ASPARAGINE SYNTHETASE"/>
    <property type="match status" value="1"/>
</dbReference>
<proteinExistence type="inferred from homology"/>
<feature type="binding site" evidence="8">
    <location>
        <position position="37"/>
    </location>
    <ligand>
        <name>L-glutamine</name>
        <dbReference type="ChEBI" id="CHEBI:58359"/>
    </ligand>
</feature>
<evidence type="ECO:0000313" key="10">
    <source>
        <dbReference type="EMBL" id="SDF58568.1"/>
    </source>
</evidence>
<reference evidence="10 11" key="1">
    <citation type="submission" date="2016-10" db="EMBL/GenBank/DDBJ databases">
        <authorList>
            <person name="de Groot N.N."/>
        </authorList>
    </citation>
    <scope>NUCLEOTIDE SEQUENCE [LARGE SCALE GENOMIC DNA]</scope>
    <source>
        <strain evidence="10 11">R5</strain>
    </source>
</reference>
<dbReference type="PANTHER" id="PTHR43284">
    <property type="entry name" value="ASPARAGINE SYNTHETASE (GLUTAMINE-HYDROLYZING)"/>
    <property type="match status" value="1"/>
</dbReference>
<dbReference type="InterPro" id="IPR017932">
    <property type="entry name" value="GATase_2_dom"/>
</dbReference>
<organism evidence="10 11">
    <name type="scientific">Bradyrhizobium brasilense</name>
    <dbReference type="NCBI Taxonomy" id="1419277"/>
    <lineage>
        <taxon>Bacteria</taxon>
        <taxon>Pseudomonadati</taxon>
        <taxon>Pseudomonadota</taxon>
        <taxon>Alphaproteobacteria</taxon>
        <taxon>Hyphomicrobiales</taxon>
        <taxon>Nitrobacteraceae</taxon>
        <taxon>Bradyrhizobium</taxon>
    </lineage>
</organism>
<gene>
    <name evidence="10" type="ORF">SAMN05216337_106214</name>
</gene>
<dbReference type="CDD" id="cd00712">
    <property type="entry name" value="AsnB"/>
    <property type="match status" value="1"/>
</dbReference>
<dbReference type="GO" id="GO:0006529">
    <property type="term" value="P:asparagine biosynthetic process"/>
    <property type="evidence" value="ECO:0007669"/>
    <property type="project" value="InterPro"/>
</dbReference>
<evidence type="ECO:0000256" key="3">
    <source>
        <dbReference type="ARBA" id="ARBA00012737"/>
    </source>
</evidence>
<dbReference type="InterPro" id="IPR001962">
    <property type="entry name" value="Asn_synthase"/>
</dbReference>
<keyword evidence="5 8" id="KW-0067">ATP-binding</keyword>
<comment type="similarity">
    <text evidence="2">Belongs to the asparagine synthetase family.</text>
</comment>
<accession>A0A1G7M9W8</accession>
<keyword evidence="6" id="KW-0315">Glutamine amidotransferase</keyword>
<dbReference type="Gene3D" id="3.40.50.620">
    <property type="entry name" value="HUPs"/>
    <property type="match status" value="1"/>
</dbReference>
<evidence type="ECO:0000256" key="5">
    <source>
        <dbReference type="ARBA" id="ARBA00022840"/>
    </source>
</evidence>
<evidence type="ECO:0000256" key="7">
    <source>
        <dbReference type="ARBA" id="ARBA00048741"/>
    </source>
</evidence>
<dbReference type="EC" id="6.3.5.4" evidence="3"/>
<dbReference type="Proteomes" id="UP000199245">
    <property type="component" value="Unassembled WGS sequence"/>
</dbReference>
<dbReference type="PROSITE" id="PS51278">
    <property type="entry name" value="GATASE_TYPE_2"/>
    <property type="match status" value="1"/>
</dbReference>
<dbReference type="Gene3D" id="3.60.20.10">
    <property type="entry name" value="Glutamine Phosphoribosylpyrophosphate, subunit 1, domain 1"/>
    <property type="match status" value="1"/>
</dbReference>
<dbReference type="InterPro" id="IPR051786">
    <property type="entry name" value="ASN_synthetase/amidase"/>
</dbReference>
<protein>
    <recommendedName>
        <fullName evidence="3">asparagine synthase (glutamine-hydrolyzing)</fullName>
        <ecNumber evidence="3">6.3.5.4</ecNumber>
    </recommendedName>
</protein>
<evidence type="ECO:0000256" key="4">
    <source>
        <dbReference type="ARBA" id="ARBA00022741"/>
    </source>
</evidence>
<evidence type="ECO:0000259" key="9">
    <source>
        <dbReference type="PROSITE" id="PS51278"/>
    </source>
</evidence>
<dbReference type="InterPro" id="IPR029055">
    <property type="entry name" value="Ntn_hydrolases_N"/>
</dbReference>
<dbReference type="Pfam" id="PF13537">
    <property type="entry name" value="GATase_7"/>
    <property type="match status" value="1"/>
</dbReference>
<dbReference type="PIRSF" id="PIRSF001589">
    <property type="entry name" value="Asn_synthetase_glu-h"/>
    <property type="match status" value="1"/>
</dbReference>
<keyword evidence="4 8" id="KW-0547">Nucleotide-binding</keyword>
<dbReference type="SUPFAM" id="SSF52402">
    <property type="entry name" value="Adenine nucleotide alpha hydrolases-like"/>
    <property type="match status" value="1"/>
</dbReference>
<sequence>MSYMDRYWIVYNGEVYNYIELREQLQQDGYTFRSGTDTEVLLAAYDKWGVQLFDRCNGMWSFALYDRQTKKLLLARDRFGIKPLYYLVGEGGDSLAFASEIKAFAALPTWRREIGAQPAFDFLAWGLQDHSEETLFKGVYQIPPGHYAVVQLDTSGRLVEALEPKLKITRWYDLSSKIRRVPLEFKDAAQHLRELLLDAVRLRMRADVPLGSCLSGGLDSSSVVCLVRGLLDSIGNTQPQRTFSSCSEFSSIDERDYISEVTRGTNIQETHVFPTGEELFDRIDDLVWTQDEPFGSGSIFAQWSIFRAVHEQDVVVMLDGQGADEHLAGYHGFIGARLSGLLRKGSLSEFSAELQSVRALHGYGPNKFLQYFLANLMPSSIRPLGALGGMTQMRRDWIDVHALGAVDRDPMVALGARAKSVRELSLAQLSGANLQMLLHWEDRNSMAHSIEARVPFLDYRLVEFVLSLPDAFKLERGLTKRVLREAMRGLVPERILTRHDKKGFLTAEEYWMKGKQARQVSDRIDEAIKWSGGIIKPAMREVLSNVLAGKAPFSYHVWRVVCFGAWLKKFQIRL</sequence>
<feature type="domain" description="Glutamine amidotransferase type-2" evidence="9">
    <location>
        <begin position="1"/>
        <end position="153"/>
    </location>
</feature>
<evidence type="ECO:0000256" key="6">
    <source>
        <dbReference type="ARBA" id="ARBA00022962"/>
    </source>
</evidence>
<dbReference type="Pfam" id="PF00733">
    <property type="entry name" value="Asn_synthase"/>
    <property type="match status" value="1"/>
</dbReference>
<comment type="catalytic activity">
    <reaction evidence="7">
        <text>L-aspartate + L-glutamine + ATP + H2O = L-asparagine + L-glutamate + AMP + diphosphate + H(+)</text>
        <dbReference type="Rhea" id="RHEA:12228"/>
        <dbReference type="ChEBI" id="CHEBI:15377"/>
        <dbReference type="ChEBI" id="CHEBI:15378"/>
        <dbReference type="ChEBI" id="CHEBI:29985"/>
        <dbReference type="ChEBI" id="CHEBI:29991"/>
        <dbReference type="ChEBI" id="CHEBI:30616"/>
        <dbReference type="ChEBI" id="CHEBI:33019"/>
        <dbReference type="ChEBI" id="CHEBI:58048"/>
        <dbReference type="ChEBI" id="CHEBI:58359"/>
        <dbReference type="ChEBI" id="CHEBI:456215"/>
        <dbReference type="EC" id="6.3.5.4"/>
    </reaction>
</comment>